<organism evidence="7 8">
    <name type="scientific">Tunisvirus fontaine2</name>
    <dbReference type="NCBI Taxonomy" id="1421067"/>
    <lineage>
        <taxon>Viruses</taxon>
        <taxon>Varidnaviria</taxon>
        <taxon>Bamfordvirae</taxon>
        <taxon>Nucleocytoviricota</taxon>
        <taxon>Megaviricetes</taxon>
        <taxon>Pimascovirales</taxon>
        <taxon>Pimascovirales incertae sedis</taxon>
        <taxon>Marseilleviridae</taxon>
        <taxon>Losannavirus</taxon>
        <taxon>Losannavirus tunisense</taxon>
    </lineage>
</organism>
<evidence type="ECO:0000256" key="1">
    <source>
        <dbReference type="ARBA" id="ARBA00022722"/>
    </source>
</evidence>
<keyword evidence="3" id="KW-0269">Exonuclease</keyword>
<dbReference type="EMBL" id="KF483846">
    <property type="protein sequence ID" value="AHC54962.1"/>
    <property type="molecule type" value="Genomic_DNA"/>
</dbReference>
<feature type="domain" description="Xrn1 N-terminal" evidence="5">
    <location>
        <begin position="142"/>
        <end position="231"/>
    </location>
</feature>
<protein>
    <submittedName>
        <fullName evidence="7">XRN 5'-3' exoribonuclease</fullName>
    </submittedName>
</protein>
<dbReference type="PANTHER" id="PTHR12341:SF7">
    <property type="entry name" value="5'-3' EXORIBONUCLEASE 1"/>
    <property type="match status" value="1"/>
</dbReference>
<accession>V9SGR6</accession>
<sequence>MYRQSEHFQKNMSFLFVIKKTMGVPGLFYWIQQRHTQFTKNIQKGHTTVDNLYVDCVCFVHQCAQDIYGYGKNISLSDTFKDMSDKQKEQELFRSVRNAIFRLTKYVTPTKKFYVVFDGVAPIAKQNQQRHRRFLGGIPSCGFDPNSITCGTEFLDRLQRYVERGLSNFCQKEKFSLVFSSSSESGEGEHKALAFARANGNEESHCFYSPDGDLVLLTMALGFENVSLLRQDQFQQWRYLLTDISGLSQEFQKDIPIKDFVFLSCLLGNDFLPRLGMFEGKFSDTAEFLIAKYKQYGKRIFSEKSGALYPMRAYELFSFLGTFEKQLFDQRCVFELTAQKEGRTDHTLLEAYTPEGGVDMEKYKEIFGKKKEREDKQAFDFVRGCIWVTVYYFRGCPDNGWSYKWHYPPFLSDLKKEHFKGQKLFEQTMVPNQLLQLLCVLPPHSMNLLPRRWKKYSCVTKKEELSHFFPKEIQIDYEGKFRDYENVPLLPHVDIELIQKEIAKV</sequence>
<name>V9SGR6_9VIRU</name>
<proteinExistence type="inferred from homology"/>
<evidence type="ECO:0000259" key="5">
    <source>
        <dbReference type="Pfam" id="PF03159"/>
    </source>
</evidence>
<feature type="domain" description="Xrn1 helical" evidence="6">
    <location>
        <begin position="254"/>
        <end position="340"/>
    </location>
</feature>
<dbReference type="InterPro" id="IPR004859">
    <property type="entry name" value="Xrn1_N"/>
</dbReference>
<evidence type="ECO:0000256" key="2">
    <source>
        <dbReference type="ARBA" id="ARBA00022801"/>
    </source>
</evidence>
<dbReference type="Pfam" id="PF17846">
    <property type="entry name" value="XRN_M"/>
    <property type="match status" value="2"/>
</dbReference>
<dbReference type="Gene3D" id="3.40.50.12390">
    <property type="match status" value="2"/>
</dbReference>
<evidence type="ECO:0000313" key="8">
    <source>
        <dbReference type="Proteomes" id="UP000232615"/>
    </source>
</evidence>
<reference evidence="7 8" key="1">
    <citation type="journal article" date="2014" name="Arch. Virol.">
        <title>Complete genome sequence of Tunisvirus, a new member of the proposed family Marseilleviridae.</title>
        <authorList>
            <person name="Aherfi S."/>
            <person name="Boughalmi M."/>
            <person name="Pagnier I."/>
            <person name="Fournous G."/>
            <person name="La Scola B."/>
            <person name="Raoult D."/>
            <person name="Colson P."/>
        </authorList>
    </citation>
    <scope>NUCLEOTIDE SEQUENCE [LARGE SCALE GENOMIC DNA]</scope>
    <source>
        <strain evidence="7 8">U484</strain>
    </source>
</reference>
<dbReference type="Gene3D" id="1.25.40.1050">
    <property type="match status" value="1"/>
</dbReference>
<feature type="domain" description="Xrn1 helical" evidence="6">
    <location>
        <begin position="370"/>
        <end position="504"/>
    </location>
</feature>
<dbReference type="Pfam" id="PF03159">
    <property type="entry name" value="XRN_N"/>
    <property type="match status" value="2"/>
</dbReference>
<keyword evidence="8" id="KW-1185">Reference proteome</keyword>
<keyword evidence="1" id="KW-0540">Nuclease</keyword>
<keyword evidence="2" id="KW-0378">Hydrolase</keyword>
<dbReference type="InterPro" id="IPR027073">
    <property type="entry name" value="5_3_exoribonuclease"/>
</dbReference>
<feature type="domain" description="Xrn1 N-terminal" evidence="5">
    <location>
        <begin position="22"/>
        <end position="134"/>
    </location>
</feature>
<dbReference type="GO" id="GO:0004534">
    <property type="term" value="F:5'-3' RNA exonuclease activity"/>
    <property type="evidence" value="ECO:0007669"/>
    <property type="project" value="TreeGrafter"/>
</dbReference>
<dbReference type="InterPro" id="IPR041412">
    <property type="entry name" value="Xrn1_helical"/>
</dbReference>
<evidence type="ECO:0000256" key="4">
    <source>
        <dbReference type="ARBA" id="ARBA00038299"/>
    </source>
</evidence>
<dbReference type="PANTHER" id="PTHR12341">
    <property type="entry name" value="5'-&gt;3' EXORIBONUCLEASE"/>
    <property type="match status" value="1"/>
</dbReference>
<evidence type="ECO:0000259" key="6">
    <source>
        <dbReference type="Pfam" id="PF17846"/>
    </source>
</evidence>
<dbReference type="GO" id="GO:0003723">
    <property type="term" value="F:RNA binding"/>
    <property type="evidence" value="ECO:0007669"/>
    <property type="project" value="TreeGrafter"/>
</dbReference>
<dbReference type="GO" id="GO:0000956">
    <property type="term" value="P:nuclear-transcribed mRNA catabolic process"/>
    <property type="evidence" value="ECO:0007669"/>
    <property type="project" value="TreeGrafter"/>
</dbReference>
<comment type="similarity">
    <text evidence="4">Belongs to the 5'-3' exonuclease family.</text>
</comment>
<dbReference type="Proteomes" id="UP000232615">
    <property type="component" value="Segment"/>
</dbReference>
<gene>
    <name evidence="7" type="ORF">TNS_ORF244</name>
</gene>
<evidence type="ECO:0000313" key="7">
    <source>
        <dbReference type="EMBL" id="AHC54962.1"/>
    </source>
</evidence>
<evidence type="ECO:0000256" key="3">
    <source>
        <dbReference type="ARBA" id="ARBA00022839"/>
    </source>
</evidence>